<dbReference type="OrthoDB" id="9768064at2"/>
<dbReference type="GO" id="GO:0003824">
    <property type="term" value="F:catalytic activity"/>
    <property type="evidence" value="ECO:0007669"/>
    <property type="project" value="InterPro"/>
</dbReference>
<protein>
    <submittedName>
        <fullName evidence="9">Lysine 2,3-aminomutase</fullName>
    </submittedName>
</protein>
<evidence type="ECO:0000313" key="9">
    <source>
        <dbReference type="EMBL" id="PWK07947.1"/>
    </source>
</evidence>
<dbReference type="PANTHER" id="PTHR30538:SF0">
    <property type="entry name" value="L-LYSINE 2,3-AMINOMUTASE AQ_1632-RELATED"/>
    <property type="match status" value="1"/>
</dbReference>
<dbReference type="SFLD" id="SFLDG01070">
    <property type="entry name" value="PLP-dependent"/>
    <property type="match status" value="1"/>
</dbReference>
<dbReference type="GO" id="GO:0051539">
    <property type="term" value="F:4 iron, 4 sulfur cluster binding"/>
    <property type="evidence" value="ECO:0007669"/>
    <property type="project" value="UniProtKB-KW"/>
</dbReference>
<sequence>MSRLFDIEGLTSQEREMQKEVLKKFRSKISPSLAKIVKQSDAVRKQFVPSPYEALDFGTDAPFEEGKMNRGIYGLERIYEDRAVLTPYFECSAYCRYCFKKTRTLGGEAKRMSDDDIAAAIDYIRADSRIKTVLITGGDPLIEPQLLENVLQQVNQIEHVRNIRIGTRNILFAPENITDDLADMIAKYNYIDFGNPRQSKNISIGLSINHGDELTSEVVRASQKMIRRGLAIRGQMVLMKGINDEAKTIRELIELFNCVGIVPYYLFHCMPVIGAKHFRTSVQKGVDILRELSPLSGSLAPHYVYVTQVGKHRVGPNHPFTYVDIDGQSYIKATTPYKAADFMAYSDSEALPPLHEIDENGYIVSYYLDGHDQAEVLA</sequence>
<organism evidence="9 10">
    <name type="scientific">Tumebacillus permanentifrigoris</name>
    <dbReference type="NCBI Taxonomy" id="378543"/>
    <lineage>
        <taxon>Bacteria</taxon>
        <taxon>Bacillati</taxon>
        <taxon>Bacillota</taxon>
        <taxon>Bacilli</taxon>
        <taxon>Bacillales</taxon>
        <taxon>Alicyclobacillaceae</taxon>
        <taxon>Tumebacillus</taxon>
    </lineage>
</organism>
<evidence type="ECO:0000256" key="6">
    <source>
        <dbReference type="ARBA" id="ARBA00023004"/>
    </source>
</evidence>
<dbReference type="InterPro" id="IPR058240">
    <property type="entry name" value="rSAM_sf"/>
</dbReference>
<gene>
    <name evidence="9" type="ORF">C7459_116106</name>
</gene>
<evidence type="ECO:0000256" key="7">
    <source>
        <dbReference type="ARBA" id="ARBA00023014"/>
    </source>
</evidence>
<dbReference type="PROSITE" id="PS51918">
    <property type="entry name" value="RADICAL_SAM"/>
    <property type="match status" value="1"/>
</dbReference>
<dbReference type="InterPro" id="IPR003739">
    <property type="entry name" value="Lys_aminomutase/Glu_NH3_mut"/>
</dbReference>
<evidence type="ECO:0000256" key="3">
    <source>
        <dbReference type="ARBA" id="ARBA00022691"/>
    </source>
</evidence>
<comment type="caution">
    <text evidence="9">The sequence shown here is derived from an EMBL/GenBank/DDBJ whole genome shotgun (WGS) entry which is preliminary data.</text>
</comment>
<keyword evidence="6" id="KW-0408">Iron</keyword>
<feature type="domain" description="Radical SAM core" evidence="8">
    <location>
        <begin position="77"/>
        <end position="317"/>
    </location>
</feature>
<evidence type="ECO:0000313" key="10">
    <source>
        <dbReference type="Proteomes" id="UP000245634"/>
    </source>
</evidence>
<evidence type="ECO:0000256" key="2">
    <source>
        <dbReference type="ARBA" id="ARBA00022485"/>
    </source>
</evidence>
<evidence type="ECO:0000256" key="4">
    <source>
        <dbReference type="ARBA" id="ARBA00022723"/>
    </source>
</evidence>
<dbReference type="InterPro" id="IPR007197">
    <property type="entry name" value="rSAM"/>
</dbReference>
<dbReference type="PANTHER" id="PTHR30538">
    <property type="entry name" value="LYSINE 2,3-AMINOMUTASE-RELATED"/>
    <property type="match status" value="1"/>
</dbReference>
<keyword evidence="7" id="KW-0411">Iron-sulfur</keyword>
<evidence type="ECO:0000259" key="8">
    <source>
        <dbReference type="PROSITE" id="PS51918"/>
    </source>
</evidence>
<dbReference type="Gene3D" id="3.20.20.70">
    <property type="entry name" value="Aldolase class I"/>
    <property type="match status" value="1"/>
</dbReference>
<dbReference type="CDD" id="cd01335">
    <property type="entry name" value="Radical_SAM"/>
    <property type="match status" value="1"/>
</dbReference>
<dbReference type="SFLD" id="SFLDS00029">
    <property type="entry name" value="Radical_SAM"/>
    <property type="match status" value="1"/>
</dbReference>
<dbReference type="SUPFAM" id="SSF102114">
    <property type="entry name" value="Radical SAM enzymes"/>
    <property type="match status" value="1"/>
</dbReference>
<keyword evidence="2" id="KW-0004">4Fe-4S</keyword>
<accession>A0A316D766</accession>
<proteinExistence type="predicted"/>
<dbReference type="InterPro" id="IPR013785">
    <property type="entry name" value="Aldolase_TIM"/>
</dbReference>
<evidence type="ECO:0000256" key="5">
    <source>
        <dbReference type="ARBA" id="ARBA00022898"/>
    </source>
</evidence>
<keyword evidence="5" id="KW-0663">Pyridoxal phosphate</keyword>
<dbReference type="Proteomes" id="UP000245634">
    <property type="component" value="Unassembled WGS sequence"/>
</dbReference>
<keyword evidence="10" id="KW-1185">Reference proteome</keyword>
<dbReference type="Pfam" id="PF04055">
    <property type="entry name" value="Radical_SAM"/>
    <property type="match status" value="1"/>
</dbReference>
<dbReference type="GO" id="GO:0046872">
    <property type="term" value="F:metal ion binding"/>
    <property type="evidence" value="ECO:0007669"/>
    <property type="project" value="UniProtKB-KW"/>
</dbReference>
<comment type="cofactor">
    <cofactor evidence="1">
        <name>pyridoxal 5'-phosphate</name>
        <dbReference type="ChEBI" id="CHEBI:597326"/>
    </cofactor>
</comment>
<reference evidence="9 10" key="1">
    <citation type="submission" date="2018-05" db="EMBL/GenBank/DDBJ databases">
        <title>Genomic Encyclopedia of Type Strains, Phase IV (KMG-IV): sequencing the most valuable type-strain genomes for metagenomic binning, comparative biology and taxonomic classification.</title>
        <authorList>
            <person name="Goeker M."/>
        </authorList>
    </citation>
    <scope>NUCLEOTIDE SEQUENCE [LARGE SCALE GENOMIC DNA]</scope>
    <source>
        <strain evidence="9 10">DSM 18773</strain>
    </source>
</reference>
<name>A0A316D766_9BACL</name>
<dbReference type="AlphaFoldDB" id="A0A316D766"/>
<dbReference type="EMBL" id="QGGL01000016">
    <property type="protein sequence ID" value="PWK07947.1"/>
    <property type="molecule type" value="Genomic_DNA"/>
</dbReference>
<evidence type="ECO:0000256" key="1">
    <source>
        <dbReference type="ARBA" id="ARBA00001933"/>
    </source>
</evidence>
<keyword evidence="4" id="KW-0479">Metal-binding</keyword>
<keyword evidence="3" id="KW-0949">S-adenosyl-L-methionine</keyword>
<dbReference type="RefSeq" id="WP_109690549.1">
    <property type="nucleotide sequence ID" value="NZ_QGGL01000016.1"/>
</dbReference>